<feature type="region of interest" description="Disordered" evidence="4">
    <location>
        <begin position="434"/>
        <end position="463"/>
    </location>
</feature>
<dbReference type="InterPro" id="IPR055442">
    <property type="entry name" value="Beta-prop_EML-like_2nd"/>
</dbReference>
<dbReference type="Gene3D" id="2.130.10.10">
    <property type="entry name" value="YVTN repeat-like/Quinoprotein amine dehydrogenase"/>
    <property type="match status" value="2"/>
</dbReference>
<proteinExistence type="inferred from homology"/>
<evidence type="ECO:0000256" key="3">
    <source>
        <dbReference type="ARBA" id="ARBA00022737"/>
    </source>
</evidence>
<dbReference type="PANTHER" id="PTHR13720:SF55">
    <property type="entry name" value="ECHINODERM MICROTUBULE-ASSOCIATED PROTEIN-LIKE CG42247"/>
    <property type="match status" value="1"/>
</dbReference>
<feature type="domain" description="Doublecortin" evidence="5">
    <location>
        <begin position="240"/>
        <end position="305"/>
    </location>
</feature>
<dbReference type="AlphaFoldDB" id="A0A553NPC7"/>
<dbReference type="Pfam" id="PF23414">
    <property type="entry name" value="Beta-prop_EML_2"/>
    <property type="match status" value="1"/>
</dbReference>
<feature type="region of interest" description="Disordered" evidence="4">
    <location>
        <begin position="180"/>
        <end position="218"/>
    </location>
</feature>
<dbReference type="SMART" id="SM00537">
    <property type="entry name" value="DCX"/>
    <property type="match status" value="1"/>
</dbReference>
<comment type="similarity">
    <text evidence="1">Belongs to the WD repeat EMAP family.</text>
</comment>
<keyword evidence="3" id="KW-0677">Repeat</keyword>
<dbReference type="EMBL" id="VCGU01000011">
    <property type="protein sequence ID" value="TRY67301.1"/>
    <property type="molecule type" value="Genomic_DNA"/>
</dbReference>
<dbReference type="OMA" id="ATHEDHV"/>
<keyword evidence="2" id="KW-0853">WD repeat</keyword>
<dbReference type="FunFam" id="3.10.20.230:FF:000009">
    <property type="entry name" value="Echinoderm microtubule-associated protein-like CG42247"/>
    <property type="match status" value="1"/>
</dbReference>
<gene>
    <name evidence="6" type="ORF">TCAL_02269</name>
</gene>
<dbReference type="GO" id="GO:0000226">
    <property type="term" value="P:microtubule cytoskeleton organization"/>
    <property type="evidence" value="ECO:0007669"/>
    <property type="project" value="TreeGrafter"/>
</dbReference>
<dbReference type="GO" id="GO:0008017">
    <property type="term" value="F:microtubule binding"/>
    <property type="evidence" value="ECO:0007669"/>
    <property type="project" value="TreeGrafter"/>
</dbReference>
<keyword evidence="7" id="KW-1185">Reference proteome</keyword>
<sequence>MSLYDRHQFYDWYLRDTLAHLVTVTDEDNRSHVELDFSTRSPSPSSVVSDQDDEDSFNENYLDRRTRSQFYYDIKRHTQRSPSPPKSDSGYSNSTRSMKGFVVGSPESNIYGNQSPARARITDDDQTTRSNSRMSRDVSPIERPNWGFGPSRVPSRMEEGYVNGYDSDQSMEDRNYRLSRATTRADDGYESASRGRHRSEPRRGLSREKSILGMGAPGGKQANGYVRTKYKADLDNYRATKINLFKNGDPWFGNMEYRFVLGREFNNLDGLFNQVSSKMDFINGIAYMFDTEGTRITSIDQIVDGCSISYNKKATNSAPTGGNKPGSGDGRVIKIVNADDHQIHERVLLNLKTTQPFEDVINDLGQVLKIRNAIRLYTKEGQEIRGFSHLRNDFQNEDTFIVSAKSGKYRYFSDGEEDDVSLINGRDGLARVRKHSSSEPSLDHRGRGLVHAGSRSRSTSRGNSDITVVGAIEPIRMQVGGNRVNVYPPTMGYRENIRPPNEELKLDWIYGYRGIDTTENLWLLESGEILYFIGSFAVIYDPQTEAQRYYTEHHEDITCMSLHPTKEFVVSGQRAGSTADTKAHIRIWKVSNLETQQVLGMGECDHGICAVAFSTLNNGAYVTVVDQNKESTLSVWEWSKRDLLGRTATNQRVITGCAFHPLDNNLIITYGKSHLVFWNRRKDGFFERSDVVKDSRIIKCIAFLESGDLVAGDDDGMISTYSVSNEGEYYRSSKFEAHERGGGVNCLLMLSDTLLISGGDRDHKVISWEVTRDFEKLVETKLLDSMGAPRTIIPQKKDKPGGETNVFVGTTNNNILEGSLEQKFGIVVWGHRGELHALAAHPDDFAFVTAGSEDKTVAKWKKQKVVWKLTLGSGAKSAIFHPRGSVVVVGKDDGHLLALNGDNGSHIITVRVCASSLNAVGFSRDGTTLATASQNGTIYIYKASPDGHAYKKYGKMVGAAGIRSLDFNRTGELLQTVSNDYDLSYWNLKTNRSEPYGPAFRDEEWLDQTATVGYGIAGAWQNVNYRNDPTITCAHVGSNRALVASGDNNGYIRIFRYPSTTPRAEFHEEKPSAGPVTNVRFMFDDIYLISASGENTILVRWKVF</sequence>
<protein>
    <recommendedName>
        <fullName evidence="5">Doublecortin domain-containing protein</fullName>
    </recommendedName>
</protein>
<dbReference type="PROSITE" id="PS50309">
    <property type="entry name" value="DC"/>
    <property type="match status" value="2"/>
</dbReference>
<evidence type="ECO:0000313" key="6">
    <source>
        <dbReference type="EMBL" id="TRY67301.1"/>
    </source>
</evidence>
<dbReference type="SMART" id="SM00320">
    <property type="entry name" value="WD40"/>
    <property type="match status" value="10"/>
</dbReference>
<dbReference type="InterPro" id="IPR050630">
    <property type="entry name" value="WD_repeat_EMAP"/>
</dbReference>
<feature type="region of interest" description="Disordered" evidence="4">
    <location>
        <begin position="74"/>
        <end position="158"/>
    </location>
</feature>
<dbReference type="Pfam" id="PF03607">
    <property type="entry name" value="DCX"/>
    <property type="match status" value="1"/>
</dbReference>
<comment type="caution">
    <text evidence="6">The sequence shown here is derived from an EMBL/GenBank/DDBJ whole genome shotgun (WGS) entry which is preliminary data.</text>
</comment>
<dbReference type="GO" id="GO:0072686">
    <property type="term" value="C:mitotic spindle"/>
    <property type="evidence" value="ECO:0007669"/>
    <property type="project" value="TreeGrafter"/>
</dbReference>
<feature type="domain" description="Doublecortin" evidence="5">
    <location>
        <begin position="330"/>
        <end position="415"/>
    </location>
</feature>
<dbReference type="InterPro" id="IPR055439">
    <property type="entry name" value="Beta-prop_EML_1st"/>
</dbReference>
<organism evidence="6 7">
    <name type="scientific">Tigriopus californicus</name>
    <name type="common">Marine copepod</name>
    <dbReference type="NCBI Taxonomy" id="6832"/>
    <lineage>
        <taxon>Eukaryota</taxon>
        <taxon>Metazoa</taxon>
        <taxon>Ecdysozoa</taxon>
        <taxon>Arthropoda</taxon>
        <taxon>Crustacea</taxon>
        <taxon>Multicrustacea</taxon>
        <taxon>Hexanauplia</taxon>
        <taxon>Copepoda</taxon>
        <taxon>Harpacticoida</taxon>
        <taxon>Harpacticidae</taxon>
        <taxon>Tigriopus</taxon>
    </lineage>
</organism>
<feature type="compositionally biased region" description="Polar residues" evidence="4">
    <location>
        <begin position="106"/>
        <end position="116"/>
    </location>
</feature>
<dbReference type="Proteomes" id="UP000318571">
    <property type="component" value="Chromosome 4"/>
</dbReference>
<dbReference type="STRING" id="6832.A0A553NPC7"/>
<dbReference type="InterPro" id="IPR005108">
    <property type="entry name" value="HELP"/>
</dbReference>
<dbReference type="InterPro" id="IPR003533">
    <property type="entry name" value="Doublecortin_dom"/>
</dbReference>
<dbReference type="Pfam" id="PF03451">
    <property type="entry name" value="HELP"/>
    <property type="match status" value="1"/>
</dbReference>
<dbReference type="PANTHER" id="PTHR13720">
    <property type="entry name" value="WD-40 REPEAT PROTEIN"/>
    <property type="match status" value="1"/>
</dbReference>
<dbReference type="SUPFAM" id="SSF50998">
    <property type="entry name" value="Quinoprotein alcohol dehydrogenase-like"/>
    <property type="match status" value="1"/>
</dbReference>
<evidence type="ECO:0000256" key="1">
    <source>
        <dbReference type="ARBA" id="ARBA00006489"/>
    </source>
</evidence>
<evidence type="ECO:0000259" key="5">
    <source>
        <dbReference type="PROSITE" id="PS50309"/>
    </source>
</evidence>
<dbReference type="Pfam" id="PF23409">
    <property type="entry name" value="Beta-prop_EML"/>
    <property type="match status" value="1"/>
</dbReference>
<evidence type="ECO:0000256" key="4">
    <source>
        <dbReference type="SAM" id="MobiDB-lite"/>
    </source>
</evidence>
<name>A0A553NPC7_TIGCA</name>
<feature type="compositionally biased region" description="Low complexity" evidence="4">
    <location>
        <begin position="38"/>
        <end position="49"/>
    </location>
</feature>
<dbReference type="InterPro" id="IPR036572">
    <property type="entry name" value="Doublecortin_dom_sf"/>
</dbReference>
<dbReference type="GO" id="GO:0035556">
    <property type="term" value="P:intracellular signal transduction"/>
    <property type="evidence" value="ECO:0007669"/>
    <property type="project" value="InterPro"/>
</dbReference>
<evidence type="ECO:0000256" key="2">
    <source>
        <dbReference type="ARBA" id="ARBA00022574"/>
    </source>
</evidence>
<dbReference type="InterPro" id="IPR036322">
    <property type="entry name" value="WD40_repeat_dom_sf"/>
</dbReference>
<dbReference type="Gene3D" id="3.10.20.230">
    <property type="entry name" value="Doublecortin domain"/>
    <property type="match status" value="2"/>
</dbReference>
<feature type="compositionally biased region" description="Basic and acidic residues" evidence="4">
    <location>
        <begin position="201"/>
        <end position="210"/>
    </location>
</feature>
<dbReference type="SUPFAM" id="SSF50978">
    <property type="entry name" value="WD40 repeat-like"/>
    <property type="match status" value="1"/>
</dbReference>
<feature type="region of interest" description="Disordered" evidence="4">
    <location>
        <begin position="35"/>
        <end position="61"/>
    </location>
</feature>
<reference evidence="6 7" key="1">
    <citation type="journal article" date="2018" name="Nat. Ecol. Evol.">
        <title>Genomic signatures of mitonuclear coevolution across populations of Tigriopus californicus.</title>
        <authorList>
            <person name="Barreto F.S."/>
            <person name="Watson E.T."/>
            <person name="Lima T.G."/>
            <person name="Willett C.S."/>
            <person name="Edmands S."/>
            <person name="Li W."/>
            <person name="Burton R.S."/>
        </authorList>
    </citation>
    <scope>NUCLEOTIDE SEQUENCE [LARGE SCALE GENOMIC DNA]</scope>
    <source>
        <strain evidence="6 7">San Diego</strain>
    </source>
</reference>
<accession>A0A553NPC7</accession>
<dbReference type="SUPFAM" id="SSF89837">
    <property type="entry name" value="Doublecortin (DC)"/>
    <property type="match status" value="2"/>
</dbReference>
<dbReference type="InterPro" id="IPR015943">
    <property type="entry name" value="WD40/YVTN_repeat-like_dom_sf"/>
</dbReference>
<dbReference type="InterPro" id="IPR001680">
    <property type="entry name" value="WD40_rpt"/>
</dbReference>
<evidence type="ECO:0000313" key="7">
    <source>
        <dbReference type="Proteomes" id="UP000318571"/>
    </source>
</evidence>
<dbReference type="InterPro" id="IPR011047">
    <property type="entry name" value="Quinoprotein_ADH-like_sf"/>
</dbReference>